<dbReference type="OrthoDB" id="785936at2759"/>
<keyword evidence="3" id="KW-1185">Reference proteome</keyword>
<comment type="caution">
    <text evidence="2">The sequence shown here is derived from an EMBL/GenBank/DDBJ whole genome shotgun (WGS) entry which is preliminary data.</text>
</comment>
<name>A0A9Q0HFS6_9MAGN</name>
<gene>
    <name evidence="2" type="ORF">NE237_016889</name>
</gene>
<feature type="region of interest" description="Disordered" evidence="1">
    <location>
        <begin position="223"/>
        <end position="344"/>
    </location>
</feature>
<feature type="compositionally biased region" description="Basic and acidic residues" evidence="1">
    <location>
        <begin position="312"/>
        <end position="324"/>
    </location>
</feature>
<feature type="compositionally biased region" description="Polar residues" evidence="1">
    <location>
        <begin position="223"/>
        <end position="247"/>
    </location>
</feature>
<dbReference type="PANTHER" id="PTHR37241">
    <property type="entry name" value="NEUROFILAMENT HEAVY PROTEIN"/>
    <property type="match status" value="1"/>
</dbReference>
<dbReference type="EMBL" id="JAMYWD010000007">
    <property type="protein sequence ID" value="KAJ4965040.1"/>
    <property type="molecule type" value="Genomic_DNA"/>
</dbReference>
<feature type="compositionally biased region" description="Low complexity" evidence="1">
    <location>
        <begin position="325"/>
        <end position="334"/>
    </location>
</feature>
<dbReference type="Proteomes" id="UP001141806">
    <property type="component" value="Unassembled WGS sequence"/>
</dbReference>
<feature type="region of interest" description="Disordered" evidence="1">
    <location>
        <begin position="558"/>
        <end position="579"/>
    </location>
</feature>
<sequence>MEENQSPQFNKDEDEEFYEKIEAPKYVDFTVPVLPLPDDRSWFCLRVGCDQKHEEDMEPDALYKSFVLRVMAARSPNLKLKEALCSRALWANTKCPQSAPAKSSKDRISRLTVITLASQKMADNKLKVHPISKLNSASNVKAKQSSVAAKALTTPRYKKCLQSPDPFHSAQNPKTAVSLTKNRAVSKALIFDTPKKNDRVKTSLHSHTPNTELCAQMKKLEITSQQKQGRSRIVSSRYNTGNTNSKVLASDPSKAHSRAKKFKSKDEVSLVSQGSKDGHVANSSKCLKSKTKAKLSRCSQSTPQEYIDDDTSDMKIKGKPRDGSSKVCSVSSSSRNNEEPGHDKPLIIAEASKNLGTTPTQDETALTGENPLASSSNVTALLPNFEETLEKKYPPEIQASKAEDTNQDRREHGEDVGLNYEERKDLESDNPKHPTANGTAIENFAMESNDKENALAPNDNRENKIDNSHSKSKILSKHEAHNQSQKLIRELGRRDCSAAAIAAQKYKKTKPTNPMPFRLRTDERGILREANLDGRLHLLAPFKENTTVKRLPTRSWQSRHLMGPQQTERSHKGNQIESEKIVQKQQLKNLETSKCEAETKVVASTIQRRQKKSMTQLEDANERAGRKPESGSKKTKSPFLRQQLVKPQRKVPVSKATVSLPSSSQMSKIKETVSGISQPKEVLEPTDNGTTNTIRKATAIRSCSRGKRPATIPKEPHLTVFM</sequence>
<feature type="compositionally biased region" description="Basic and acidic residues" evidence="1">
    <location>
        <begin position="401"/>
        <end position="432"/>
    </location>
</feature>
<evidence type="ECO:0000256" key="1">
    <source>
        <dbReference type="SAM" id="MobiDB-lite"/>
    </source>
</evidence>
<proteinExistence type="predicted"/>
<feature type="compositionally biased region" description="Basic and acidic residues" evidence="1">
    <location>
        <begin position="620"/>
        <end position="632"/>
    </location>
</feature>
<protein>
    <submittedName>
        <fullName evidence="2">Uncharacterized protein</fullName>
    </submittedName>
</protein>
<evidence type="ECO:0000313" key="3">
    <source>
        <dbReference type="Proteomes" id="UP001141806"/>
    </source>
</evidence>
<organism evidence="2 3">
    <name type="scientific">Protea cynaroides</name>
    <dbReference type="NCBI Taxonomy" id="273540"/>
    <lineage>
        <taxon>Eukaryota</taxon>
        <taxon>Viridiplantae</taxon>
        <taxon>Streptophyta</taxon>
        <taxon>Embryophyta</taxon>
        <taxon>Tracheophyta</taxon>
        <taxon>Spermatophyta</taxon>
        <taxon>Magnoliopsida</taxon>
        <taxon>Proteales</taxon>
        <taxon>Proteaceae</taxon>
        <taxon>Protea</taxon>
    </lineage>
</organism>
<feature type="compositionally biased region" description="Basic and acidic residues" evidence="1">
    <location>
        <begin position="448"/>
        <end position="469"/>
    </location>
</feature>
<feature type="compositionally biased region" description="Polar residues" evidence="1">
    <location>
        <begin position="270"/>
        <end position="286"/>
    </location>
</feature>
<feature type="region of interest" description="Disordered" evidence="1">
    <location>
        <begin position="389"/>
        <end position="482"/>
    </location>
</feature>
<accession>A0A9Q0HFS6</accession>
<feature type="region of interest" description="Disordered" evidence="1">
    <location>
        <begin position="605"/>
        <end position="666"/>
    </location>
</feature>
<feature type="compositionally biased region" description="Polar residues" evidence="1">
    <location>
        <begin position="656"/>
        <end position="666"/>
    </location>
</feature>
<dbReference type="PANTHER" id="PTHR37241:SF1">
    <property type="entry name" value="NEUROFILAMENT HEAVY PROTEIN"/>
    <property type="match status" value="1"/>
</dbReference>
<evidence type="ECO:0000313" key="2">
    <source>
        <dbReference type="EMBL" id="KAJ4965040.1"/>
    </source>
</evidence>
<reference evidence="2" key="1">
    <citation type="journal article" date="2023" name="Plant J.">
        <title>The genome of the king protea, Protea cynaroides.</title>
        <authorList>
            <person name="Chang J."/>
            <person name="Duong T.A."/>
            <person name="Schoeman C."/>
            <person name="Ma X."/>
            <person name="Roodt D."/>
            <person name="Barker N."/>
            <person name="Li Z."/>
            <person name="Van de Peer Y."/>
            <person name="Mizrachi E."/>
        </authorList>
    </citation>
    <scope>NUCLEOTIDE SEQUENCE</scope>
    <source>
        <tissue evidence="2">Young leaves</tissue>
    </source>
</reference>
<dbReference type="AlphaFoldDB" id="A0A9Q0HFS6"/>
<feature type="compositionally biased region" description="Polar residues" evidence="1">
    <location>
        <begin position="605"/>
        <end position="618"/>
    </location>
</feature>